<dbReference type="KEGG" id="cheb:HH215_06805"/>
<dbReference type="EMBL" id="CP051680">
    <property type="protein sequence ID" value="QJD82916.1"/>
    <property type="molecule type" value="Genomic_DNA"/>
</dbReference>
<evidence type="ECO:0000313" key="1">
    <source>
        <dbReference type="EMBL" id="QJD82916.1"/>
    </source>
</evidence>
<dbReference type="AlphaFoldDB" id="A0A7Z2VGS9"/>
<evidence type="ECO:0000313" key="2">
    <source>
        <dbReference type="Proteomes" id="UP000502248"/>
    </source>
</evidence>
<dbReference type="Proteomes" id="UP000502248">
    <property type="component" value="Chromosome"/>
</dbReference>
<name>A0A7Z2VGS9_9BACL</name>
<dbReference type="RefSeq" id="WP_169279212.1">
    <property type="nucleotide sequence ID" value="NZ_CP051680.1"/>
</dbReference>
<proteinExistence type="predicted"/>
<reference evidence="1 2" key="1">
    <citation type="submission" date="2020-04" db="EMBL/GenBank/DDBJ databases">
        <title>Genome sequencing of novel species.</title>
        <authorList>
            <person name="Heo J."/>
            <person name="Kim S.-J."/>
            <person name="Kim J.-S."/>
            <person name="Hong S.-B."/>
            <person name="Kwon S.-W."/>
        </authorList>
    </citation>
    <scope>NUCLEOTIDE SEQUENCE [LARGE SCALE GENOMIC DNA]</scope>
    <source>
        <strain evidence="1 2">MFER-1</strain>
    </source>
</reference>
<gene>
    <name evidence="1" type="ORF">HH215_06805</name>
</gene>
<protein>
    <submittedName>
        <fullName evidence="1">Uncharacterized protein</fullName>
    </submittedName>
</protein>
<organism evidence="1 2">
    <name type="scientific">Cohnella herbarum</name>
    <dbReference type="NCBI Taxonomy" id="2728023"/>
    <lineage>
        <taxon>Bacteria</taxon>
        <taxon>Bacillati</taxon>
        <taxon>Bacillota</taxon>
        <taxon>Bacilli</taxon>
        <taxon>Bacillales</taxon>
        <taxon>Paenibacillaceae</taxon>
        <taxon>Cohnella</taxon>
    </lineage>
</organism>
<sequence length="79" mass="9395">MKWSTIRENYPEKWVLVEAIDATSVNSNRVIKKAMKIEMYNGLPTVSINLKYKLGSIQLEQVLIEQWKSHKNVWCRWTK</sequence>
<accession>A0A7Z2VGS9</accession>
<keyword evidence="2" id="KW-1185">Reference proteome</keyword>